<evidence type="ECO:0000256" key="6">
    <source>
        <dbReference type="ARBA" id="ARBA00023136"/>
    </source>
</evidence>
<evidence type="ECO:0000256" key="2">
    <source>
        <dbReference type="ARBA" id="ARBA00006679"/>
    </source>
</evidence>
<feature type="compositionally biased region" description="Basic and acidic residues" evidence="7">
    <location>
        <begin position="21"/>
        <end position="31"/>
    </location>
</feature>
<dbReference type="InterPro" id="IPR051907">
    <property type="entry name" value="DoxX-like_oxidoreductase"/>
</dbReference>
<feature type="transmembrane region" description="Helical" evidence="8">
    <location>
        <begin position="301"/>
        <end position="324"/>
    </location>
</feature>
<dbReference type="PANTHER" id="PTHR33452:SF1">
    <property type="entry name" value="INNER MEMBRANE PROTEIN YPHA-RELATED"/>
    <property type="match status" value="1"/>
</dbReference>
<keyword evidence="4 8" id="KW-0812">Transmembrane</keyword>
<dbReference type="GO" id="GO:0005886">
    <property type="term" value="C:plasma membrane"/>
    <property type="evidence" value="ECO:0007669"/>
    <property type="project" value="UniProtKB-SubCell"/>
</dbReference>
<feature type="compositionally biased region" description="Basic and acidic residues" evidence="7">
    <location>
        <begin position="150"/>
        <end position="165"/>
    </location>
</feature>
<dbReference type="Proteomes" id="UP000551501">
    <property type="component" value="Unassembled WGS sequence"/>
</dbReference>
<evidence type="ECO:0000256" key="5">
    <source>
        <dbReference type="ARBA" id="ARBA00022989"/>
    </source>
</evidence>
<organism evidence="9 10">
    <name type="scientific">Gordonia humi</name>
    <dbReference type="NCBI Taxonomy" id="686429"/>
    <lineage>
        <taxon>Bacteria</taxon>
        <taxon>Bacillati</taxon>
        <taxon>Actinomycetota</taxon>
        <taxon>Actinomycetes</taxon>
        <taxon>Mycobacteriales</taxon>
        <taxon>Gordoniaceae</taxon>
        <taxon>Gordonia</taxon>
    </lineage>
</organism>
<feature type="compositionally biased region" description="Low complexity" evidence="7">
    <location>
        <begin position="199"/>
        <end position="212"/>
    </location>
</feature>
<feature type="transmembrane region" description="Helical" evidence="8">
    <location>
        <begin position="336"/>
        <end position="355"/>
    </location>
</feature>
<feature type="region of interest" description="Disordered" evidence="7">
    <location>
        <begin position="1"/>
        <end position="212"/>
    </location>
</feature>
<evidence type="ECO:0000256" key="7">
    <source>
        <dbReference type="SAM" id="MobiDB-lite"/>
    </source>
</evidence>
<dbReference type="Pfam" id="PF07681">
    <property type="entry name" value="DoxX"/>
    <property type="match status" value="1"/>
</dbReference>
<dbReference type="RefSeq" id="WP_343067507.1">
    <property type="nucleotide sequence ID" value="NZ_BAABHL010000126.1"/>
</dbReference>
<reference evidence="9 10" key="1">
    <citation type="submission" date="2020-08" db="EMBL/GenBank/DDBJ databases">
        <title>Sequencing the genomes of 1000 actinobacteria strains.</title>
        <authorList>
            <person name="Klenk H.-P."/>
        </authorList>
    </citation>
    <scope>NUCLEOTIDE SEQUENCE [LARGE SCALE GENOMIC DNA]</scope>
    <source>
        <strain evidence="9 10">DSM 45298</strain>
    </source>
</reference>
<evidence type="ECO:0000256" key="8">
    <source>
        <dbReference type="SAM" id="Phobius"/>
    </source>
</evidence>
<keyword evidence="10" id="KW-1185">Reference proteome</keyword>
<feature type="transmembrane region" description="Helical" evidence="8">
    <location>
        <begin position="367"/>
        <end position="387"/>
    </location>
</feature>
<evidence type="ECO:0000256" key="3">
    <source>
        <dbReference type="ARBA" id="ARBA00022475"/>
    </source>
</evidence>
<keyword evidence="3" id="KW-1003">Cell membrane</keyword>
<sequence length="396" mass="41683">MSSSNDNDPERGPSRPRPRRPRPDRDDFIERHGRRPAPNPQPADVAADATDPIDAGEPTSIIEPVDSPADVNDTEVIERIGDGPADEEAAPGAVDQETGAPPRAYAAVDEPTSDSTAGSEETTRLPRSDVPVQSSDEPVTTEPFDDPDDERDRPRGERRTAEHLTQDPLPYIEPQPTRPIETEAPPQPFAPEPFDDESVAPPEQVAAQAPPARRGTVDLGLLVLRVALGVVFLLHGLQKSTGWLGGPGPQGFADFLANSSDPSLGFDENVTKILSLVAGVSETAGGVLLILGLFTPIAGAAVLSSILVAMTYKATLAGGVWFFAADGGGNGVEFEATLAAAAAAVILTGPGLYSVDRRWGWARRPAWGSAAWLVIGIGVAVAVWLVFNGANPLVNM</sequence>
<evidence type="ECO:0000256" key="1">
    <source>
        <dbReference type="ARBA" id="ARBA00004651"/>
    </source>
</evidence>
<feature type="transmembrane region" description="Helical" evidence="8">
    <location>
        <begin position="273"/>
        <end position="294"/>
    </location>
</feature>
<gene>
    <name evidence="9" type="ORF">BKA16_003701</name>
</gene>
<dbReference type="EMBL" id="JACIFP010000001">
    <property type="protein sequence ID" value="MBB4137149.1"/>
    <property type="molecule type" value="Genomic_DNA"/>
</dbReference>
<protein>
    <submittedName>
        <fullName evidence="9">Putative oxidoreductase</fullName>
    </submittedName>
</protein>
<dbReference type="PANTHER" id="PTHR33452">
    <property type="entry name" value="OXIDOREDUCTASE CATD-RELATED"/>
    <property type="match status" value="1"/>
</dbReference>
<comment type="subcellular location">
    <subcellularLocation>
        <location evidence="1">Cell membrane</location>
        <topology evidence="1">Multi-pass membrane protein</topology>
    </subcellularLocation>
</comment>
<feature type="transmembrane region" description="Helical" evidence="8">
    <location>
        <begin position="219"/>
        <end position="237"/>
    </location>
</feature>
<comment type="similarity">
    <text evidence="2">Belongs to the DoxX family.</text>
</comment>
<comment type="caution">
    <text evidence="9">The sequence shown here is derived from an EMBL/GenBank/DDBJ whole genome shotgun (WGS) entry which is preliminary data.</text>
</comment>
<evidence type="ECO:0000256" key="4">
    <source>
        <dbReference type="ARBA" id="ARBA00022692"/>
    </source>
</evidence>
<proteinExistence type="inferred from homology"/>
<keyword evidence="6 8" id="KW-0472">Membrane</keyword>
<keyword evidence="5 8" id="KW-1133">Transmembrane helix</keyword>
<name>A0A840F6H6_9ACTN</name>
<dbReference type="InterPro" id="IPR032808">
    <property type="entry name" value="DoxX"/>
</dbReference>
<evidence type="ECO:0000313" key="10">
    <source>
        <dbReference type="Proteomes" id="UP000551501"/>
    </source>
</evidence>
<dbReference type="AlphaFoldDB" id="A0A840F6H6"/>
<evidence type="ECO:0000313" key="9">
    <source>
        <dbReference type="EMBL" id="MBB4137149.1"/>
    </source>
</evidence>
<accession>A0A840F6H6</accession>